<dbReference type="KEGG" id="rul:UC8_17950"/>
<gene>
    <name evidence="3" type="ORF">UC8_17950</name>
</gene>
<dbReference type="Gene3D" id="3.40.50.880">
    <property type="match status" value="1"/>
</dbReference>
<protein>
    <submittedName>
        <fullName evidence="3">Uncharacterized protein</fullName>
    </submittedName>
</protein>
<evidence type="ECO:0000313" key="3">
    <source>
        <dbReference type="EMBL" id="QEG39797.1"/>
    </source>
</evidence>
<feature type="transmembrane region" description="Helical" evidence="2">
    <location>
        <begin position="548"/>
        <end position="565"/>
    </location>
</feature>
<proteinExistence type="predicted"/>
<keyword evidence="2" id="KW-0472">Membrane</keyword>
<evidence type="ECO:0000313" key="4">
    <source>
        <dbReference type="Proteomes" id="UP000325286"/>
    </source>
</evidence>
<dbReference type="PROSITE" id="PS51257">
    <property type="entry name" value="PROKAR_LIPOPROTEIN"/>
    <property type="match status" value="1"/>
</dbReference>
<dbReference type="AlphaFoldDB" id="A0A5B9QKZ6"/>
<dbReference type="EMBL" id="CP042914">
    <property type="protein sequence ID" value="QEG39797.1"/>
    <property type="molecule type" value="Genomic_DNA"/>
</dbReference>
<accession>A0A5B9QKZ6</accession>
<dbReference type="InterPro" id="IPR029062">
    <property type="entry name" value="Class_I_gatase-like"/>
</dbReference>
<feature type="transmembrane region" description="Helical" evidence="2">
    <location>
        <begin position="525"/>
        <end position="543"/>
    </location>
</feature>
<organism evidence="3 4">
    <name type="scientific">Roseimaritima ulvae</name>
    <dbReference type="NCBI Taxonomy" id="980254"/>
    <lineage>
        <taxon>Bacteria</taxon>
        <taxon>Pseudomonadati</taxon>
        <taxon>Planctomycetota</taxon>
        <taxon>Planctomycetia</taxon>
        <taxon>Pirellulales</taxon>
        <taxon>Pirellulaceae</taxon>
        <taxon>Roseimaritima</taxon>
    </lineage>
</organism>
<sequence length="823" mass="90594">MGTCGLRSRPAHRSRRATTVWLSLLLALPWIIGCEGCGQQDPAQPDENLPVNQFTSRPIAPFPSGTSVSEYRVKPGHWLTASKPLQANREDQRGTLEIYSGSTVRNEVGEGQRFAQPIVAERPVVLPKGQMKRLDFRLLAPLPERIDSREGFFRHRLSTRQQGLADDSGDRKILMLRPEQYFFVVLTTRPERFVSLQVADWVKPPRDPDQFLSSASPTNYRLVFPDPDDLLSLPETMLDWSSTAYLLWDDVEMDRLTPAQQQALLDWLNWGGRILVNGRYADKTLANSALAEWLPMSADKLIELEGEPFAEMLESWSVAKDATTANQMAVVRQSNSRVGLDGRPHGLSVELPGTNGLVLSRRVGLGNIVMTRFDLTTDVLKNWGSRDSFFNNVLLRRPPRRYSEQDGSTTLQFVDSPSGGTVSPAINSPFRLFARDGAVRYQVVTGTDADEESNVDQDEQDGEGVLASALSDKLAGWTAPANIAEPMGGVGAWTDRSQVAAMSLDSLVEESGISIPPASFVARSLAWYLVILVPLNYLLFRLLRRLEYAWVAVPVIAIGGAIWVARAARLDIGFARLQNEICLMEMQPGYDRVHLSSYIALYSSLGTEYELAFDTPDAVALPVGIWSDGLEEDPVQLRFGYGEGPVLSGVQVASNQTRLVHAEQLLSAGGAILLKDDGAALENQSQLELVDAFVVRRTDEGTLQVATLGDLPAGSTKTLRYTDQRPLSAIAEDLPASVKPLINAIGSGHRFGPGETRLVARVLEAPNKMRIEPAASQASREAVLLVHLQHPPLPPPRKDRNLAPPPRESVEDVMLEEELSPPL</sequence>
<keyword evidence="2" id="KW-1133">Transmembrane helix</keyword>
<feature type="compositionally biased region" description="Acidic residues" evidence="1">
    <location>
        <begin position="811"/>
        <end position="823"/>
    </location>
</feature>
<evidence type="ECO:0000256" key="1">
    <source>
        <dbReference type="SAM" id="MobiDB-lite"/>
    </source>
</evidence>
<name>A0A5B9QKZ6_9BACT</name>
<dbReference type="Proteomes" id="UP000325286">
    <property type="component" value="Chromosome"/>
</dbReference>
<dbReference type="SUPFAM" id="SSF52317">
    <property type="entry name" value="Class I glutamine amidotransferase-like"/>
    <property type="match status" value="1"/>
</dbReference>
<keyword evidence="4" id="KW-1185">Reference proteome</keyword>
<reference evidence="3 4" key="1">
    <citation type="submission" date="2019-08" db="EMBL/GenBank/DDBJ databases">
        <title>Deep-cultivation of Planctomycetes and their phenomic and genomic characterization uncovers novel biology.</title>
        <authorList>
            <person name="Wiegand S."/>
            <person name="Jogler M."/>
            <person name="Boedeker C."/>
            <person name="Pinto D."/>
            <person name="Vollmers J."/>
            <person name="Rivas-Marin E."/>
            <person name="Kohn T."/>
            <person name="Peeters S.H."/>
            <person name="Heuer A."/>
            <person name="Rast P."/>
            <person name="Oberbeckmann S."/>
            <person name="Bunk B."/>
            <person name="Jeske O."/>
            <person name="Meyerdierks A."/>
            <person name="Storesund J.E."/>
            <person name="Kallscheuer N."/>
            <person name="Luecker S."/>
            <person name="Lage O.M."/>
            <person name="Pohl T."/>
            <person name="Merkel B.J."/>
            <person name="Hornburger P."/>
            <person name="Mueller R.-W."/>
            <person name="Bruemmer F."/>
            <person name="Labrenz M."/>
            <person name="Spormann A.M."/>
            <person name="Op den Camp H."/>
            <person name="Overmann J."/>
            <person name="Amann R."/>
            <person name="Jetten M.S.M."/>
            <person name="Mascher T."/>
            <person name="Medema M.H."/>
            <person name="Devos D.P."/>
            <person name="Kaster A.-K."/>
            <person name="Ovreas L."/>
            <person name="Rohde M."/>
            <person name="Galperin M.Y."/>
            <person name="Jogler C."/>
        </authorList>
    </citation>
    <scope>NUCLEOTIDE SEQUENCE [LARGE SCALE GENOMIC DNA]</scope>
    <source>
        <strain evidence="3 4">UC8</strain>
    </source>
</reference>
<evidence type="ECO:0000256" key="2">
    <source>
        <dbReference type="SAM" id="Phobius"/>
    </source>
</evidence>
<keyword evidence="2" id="KW-0812">Transmembrane</keyword>
<feature type="region of interest" description="Disordered" evidence="1">
    <location>
        <begin position="789"/>
        <end position="823"/>
    </location>
</feature>